<gene>
    <name evidence="2" type="ORF">SAMN04489860_2631</name>
</gene>
<organism evidence="2 3">
    <name type="scientific">Paraoerskovia marina</name>
    <dbReference type="NCBI Taxonomy" id="545619"/>
    <lineage>
        <taxon>Bacteria</taxon>
        <taxon>Bacillati</taxon>
        <taxon>Actinomycetota</taxon>
        <taxon>Actinomycetes</taxon>
        <taxon>Micrococcales</taxon>
        <taxon>Cellulomonadaceae</taxon>
        <taxon>Paraoerskovia</taxon>
    </lineage>
</organism>
<dbReference type="EMBL" id="LT629776">
    <property type="protein sequence ID" value="SDS88918.1"/>
    <property type="molecule type" value="Genomic_DNA"/>
</dbReference>
<dbReference type="InterPro" id="IPR051678">
    <property type="entry name" value="AGP_Transferase"/>
</dbReference>
<dbReference type="AlphaFoldDB" id="A0A1H1VVA9"/>
<accession>A0A1H1VVA9</accession>
<dbReference type="SUPFAM" id="SSF56112">
    <property type="entry name" value="Protein kinase-like (PK-like)"/>
    <property type="match status" value="1"/>
</dbReference>
<evidence type="ECO:0000313" key="2">
    <source>
        <dbReference type="EMBL" id="SDS88918.1"/>
    </source>
</evidence>
<keyword evidence="3" id="KW-1185">Reference proteome</keyword>
<keyword evidence="2" id="KW-0808">Transferase</keyword>
<dbReference type="OrthoDB" id="9797603at2"/>
<dbReference type="CDD" id="cd05155">
    <property type="entry name" value="APH_ChoK_like_1"/>
    <property type="match status" value="1"/>
</dbReference>
<feature type="domain" description="Aminoglycoside phosphotransferase" evidence="1">
    <location>
        <begin position="30"/>
        <end position="258"/>
    </location>
</feature>
<dbReference type="PANTHER" id="PTHR21310">
    <property type="entry name" value="AMINOGLYCOSIDE PHOSPHOTRANSFERASE-RELATED-RELATED"/>
    <property type="match status" value="1"/>
</dbReference>
<dbReference type="Pfam" id="PF01636">
    <property type="entry name" value="APH"/>
    <property type="match status" value="1"/>
</dbReference>
<proteinExistence type="predicted"/>
<dbReference type="Proteomes" id="UP000185663">
    <property type="component" value="Chromosome I"/>
</dbReference>
<reference evidence="2 3" key="1">
    <citation type="submission" date="2016-10" db="EMBL/GenBank/DDBJ databases">
        <authorList>
            <person name="de Groot N.N."/>
        </authorList>
    </citation>
    <scope>NUCLEOTIDE SEQUENCE [LARGE SCALE GENOMIC DNA]</scope>
    <source>
        <strain evidence="2 3">DSM 22126</strain>
    </source>
</reference>
<name>A0A1H1VVA9_9CELL</name>
<evidence type="ECO:0000313" key="3">
    <source>
        <dbReference type="Proteomes" id="UP000185663"/>
    </source>
</evidence>
<sequence>MHVDELDVDEVLVASLVAEQFPAWGRRRVVRVASAGTDNAMFRLGDDLVVRLPRVPGAAHQVAKEQRWLPYLAPHVPLHLPVPVGAGAATEAFPLPWSVYRWLDGDDALVAPPDDLAVAAEDLGRFVHALQRVPATGGPASFRGGPLSTRDVSTRDEIGSLGDRGAIDGELALAYWEGVLGRPQWQGDPVWLHSDLLPGNLLTLDGRLSAVIDFGGCGIGDPACDLMAGWTLFDAASRPVFRAASGVDDGTWARGRGWAFCFGIGAWHYYEVTNPALAAVGRRAALEVLSELDGTGRRGL</sequence>
<dbReference type="RefSeq" id="WP_083373071.1">
    <property type="nucleotide sequence ID" value="NZ_LT629776.1"/>
</dbReference>
<evidence type="ECO:0000259" key="1">
    <source>
        <dbReference type="Pfam" id="PF01636"/>
    </source>
</evidence>
<dbReference type="STRING" id="545619.SAMN04489860_2631"/>
<keyword evidence="2" id="KW-0418">Kinase</keyword>
<dbReference type="GO" id="GO:0016301">
    <property type="term" value="F:kinase activity"/>
    <property type="evidence" value="ECO:0007669"/>
    <property type="project" value="UniProtKB-KW"/>
</dbReference>
<protein>
    <submittedName>
        <fullName evidence="2">Predicted kinase, aminoglycoside phosphotransferase (APT) family</fullName>
    </submittedName>
</protein>
<dbReference type="Gene3D" id="3.90.1200.10">
    <property type="match status" value="1"/>
</dbReference>
<dbReference type="eggNOG" id="COG3173">
    <property type="taxonomic scope" value="Bacteria"/>
</dbReference>
<dbReference type="InterPro" id="IPR002575">
    <property type="entry name" value="Aminoglycoside_PTrfase"/>
</dbReference>
<dbReference type="InterPro" id="IPR011009">
    <property type="entry name" value="Kinase-like_dom_sf"/>
</dbReference>
<dbReference type="Gene3D" id="3.30.200.20">
    <property type="entry name" value="Phosphorylase Kinase, domain 1"/>
    <property type="match status" value="1"/>
</dbReference>
<dbReference type="PANTHER" id="PTHR21310:SF42">
    <property type="entry name" value="BIFUNCTIONAL AAC_APH"/>
    <property type="match status" value="1"/>
</dbReference>